<keyword evidence="2" id="KW-1133">Transmembrane helix</keyword>
<feature type="transmembrane region" description="Helical" evidence="2">
    <location>
        <begin position="294"/>
        <end position="316"/>
    </location>
</feature>
<dbReference type="InterPro" id="IPR045338">
    <property type="entry name" value="DUF6535"/>
</dbReference>
<accession>A0A284RTP9</accession>
<name>A0A284RTP9_ARMOS</name>
<dbReference type="EMBL" id="FUEG01000016">
    <property type="protein sequence ID" value="SJL12124.1"/>
    <property type="molecule type" value="Genomic_DNA"/>
</dbReference>
<feature type="compositionally biased region" description="Basic and acidic residues" evidence="1">
    <location>
        <begin position="15"/>
        <end position="24"/>
    </location>
</feature>
<organism evidence="4 5">
    <name type="scientific">Armillaria ostoyae</name>
    <name type="common">Armillaria root rot fungus</name>
    <dbReference type="NCBI Taxonomy" id="47428"/>
    <lineage>
        <taxon>Eukaryota</taxon>
        <taxon>Fungi</taxon>
        <taxon>Dikarya</taxon>
        <taxon>Basidiomycota</taxon>
        <taxon>Agaricomycotina</taxon>
        <taxon>Agaricomycetes</taxon>
        <taxon>Agaricomycetidae</taxon>
        <taxon>Agaricales</taxon>
        <taxon>Marasmiineae</taxon>
        <taxon>Physalacriaceae</taxon>
        <taxon>Armillaria</taxon>
    </lineage>
</organism>
<gene>
    <name evidence="4" type="ORF">ARMOST_15545</name>
</gene>
<dbReference type="AlphaFoldDB" id="A0A284RTP9"/>
<dbReference type="Proteomes" id="UP000219338">
    <property type="component" value="Unassembled WGS sequence"/>
</dbReference>
<feature type="domain" description="DUF6535" evidence="3">
    <location>
        <begin position="109"/>
        <end position="289"/>
    </location>
</feature>
<feature type="compositionally biased region" description="Polar residues" evidence="1">
    <location>
        <begin position="1"/>
        <end position="14"/>
    </location>
</feature>
<reference evidence="5" key="1">
    <citation type="journal article" date="2017" name="Nat. Ecol. Evol.">
        <title>Genome expansion and lineage-specific genetic innovations in the forest pathogenic fungi Armillaria.</title>
        <authorList>
            <person name="Sipos G."/>
            <person name="Prasanna A.N."/>
            <person name="Walter M.C."/>
            <person name="O'Connor E."/>
            <person name="Balint B."/>
            <person name="Krizsan K."/>
            <person name="Kiss B."/>
            <person name="Hess J."/>
            <person name="Varga T."/>
            <person name="Slot J."/>
            <person name="Riley R."/>
            <person name="Boka B."/>
            <person name="Rigling D."/>
            <person name="Barry K."/>
            <person name="Lee J."/>
            <person name="Mihaltcheva S."/>
            <person name="LaButti K."/>
            <person name="Lipzen A."/>
            <person name="Waldron R."/>
            <person name="Moloney N.M."/>
            <person name="Sperisen C."/>
            <person name="Kredics L."/>
            <person name="Vagvoelgyi C."/>
            <person name="Patrignani A."/>
            <person name="Fitzpatrick D."/>
            <person name="Nagy I."/>
            <person name="Doyle S."/>
            <person name="Anderson J.B."/>
            <person name="Grigoriev I.V."/>
            <person name="Gueldener U."/>
            <person name="Muensterkoetter M."/>
            <person name="Nagy L.G."/>
        </authorList>
    </citation>
    <scope>NUCLEOTIDE SEQUENCE [LARGE SCALE GENOMIC DNA]</scope>
    <source>
        <strain evidence="5">C18/9</strain>
    </source>
</reference>
<evidence type="ECO:0000313" key="4">
    <source>
        <dbReference type="EMBL" id="SJL12124.1"/>
    </source>
</evidence>
<dbReference type="STRING" id="47428.A0A284RTP9"/>
<keyword evidence="5" id="KW-1185">Reference proteome</keyword>
<feature type="region of interest" description="Disordered" evidence="1">
    <location>
        <begin position="1"/>
        <end position="69"/>
    </location>
</feature>
<feature type="transmembrane region" description="Helical" evidence="2">
    <location>
        <begin position="209"/>
        <end position="228"/>
    </location>
</feature>
<proteinExistence type="predicted"/>
<protein>
    <recommendedName>
        <fullName evidence="3">DUF6535 domain-containing protein</fullName>
    </recommendedName>
</protein>
<evidence type="ECO:0000256" key="2">
    <source>
        <dbReference type="SAM" id="Phobius"/>
    </source>
</evidence>
<dbReference type="Pfam" id="PF20153">
    <property type="entry name" value="DUF6535"/>
    <property type="match status" value="1"/>
</dbReference>
<keyword evidence="2" id="KW-0812">Transmembrane</keyword>
<feature type="transmembrane region" description="Helical" evidence="2">
    <location>
        <begin position="133"/>
        <end position="150"/>
    </location>
</feature>
<feature type="compositionally biased region" description="Acidic residues" evidence="1">
    <location>
        <begin position="38"/>
        <end position="51"/>
    </location>
</feature>
<feature type="transmembrane region" description="Helical" evidence="2">
    <location>
        <begin position="264"/>
        <end position="288"/>
    </location>
</feature>
<evidence type="ECO:0000259" key="3">
    <source>
        <dbReference type="Pfam" id="PF20153"/>
    </source>
</evidence>
<keyword evidence="2" id="KW-0472">Membrane</keyword>
<evidence type="ECO:0000313" key="5">
    <source>
        <dbReference type="Proteomes" id="UP000219338"/>
    </source>
</evidence>
<sequence>MSSPREPNEASSSESKGKAVDPTEHPNISDGGGNADEANMDEEEEDTEPINEENAVQPPNPTTSSKAKKVFGMHKVQPNARRGNDPSNYEDVFPEDPMYAETVPNARVWRTHQAESAIHDANMVEEIRDNVDVLLVFAGLFSAVVTTFVVQTSQSLQADYAQASASLLFELLLVQRAIASGSPVDTVPVSSLNPQTTFVPAATNVWVNGLWFTSLFLSLTTALVAVLVKQWLHHYVVLPSGTPRERCFVRQYRYLGYQKWRVEVIVGVLPVLMHLALALFFIGLSLFLHPLRAALSWVVGTGTVMLIVAYVIVTILPMYFPQCPYRTPLCDLAYPPYIFVTSLVQEHYHRLRQLLRKYLYRTRLYDLAYRSYIYVASLVQKHYHRLRQLLQRWRKKIVQSTGKFRFTRINYSGRNRPTAKPNSLKQLELEAVEKASVRLSVEALHWLFSASSNPAVQSIVVESIGGLPMEALAEVEAVFRGSLSIVDVQRNLLTSLAEQHDIDWISFPTPSMSSGMKRKLERLLRSCMFISKVENLWYHIGVPGEPDRNEFGATLITQILKLSSSVSWLRLIGPNVFLRDILSLETPARFPPIVWKNLIQLATDSWDPDLFNIDDQFPILLCSAVTKSSIVRTDIPKQQLFASPLVVDFQQAVEYFPEMALEYMMCWLSQFDLLPGERLKCRVLAASIHLMIYRLSRLTAGTGISVTPEIDLLRKMLWPLSNNWLYSHWNPESGWKILESVIVDTPIFRQDAIDSKYDRCSWLVLDCYSDFVRDRNLASRIHASSSALQLLVTFMTTQWSTLNTSSTTRAVFTYLVTCLKQRFRPAYDVFHQQQCLKFLAVQPVSSRSASLLEAYVIGIAAAIHPSHGDPEENQTISQAIDCLHEPGNLLFVCSTLAIYTHDPVSEVTGEPDIMTALAQIRPHDPAWGNCLQRLRALPDAWNENRFVGVERELEGIFEEEDEIKGWRRNMRKAIKTLDVFFSDIPLRTTANLELVQLPPPLLSLDVVEESLARATVTSVSVRSRRSPASTATTG</sequence>
<dbReference type="OrthoDB" id="2981597at2759"/>
<evidence type="ECO:0000256" key="1">
    <source>
        <dbReference type="SAM" id="MobiDB-lite"/>
    </source>
</evidence>